<accession>R2S0L1</accession>
<comment type="similarity">
    <text evidence="2">Belongs to the CDP-glycerol glycerophosphotransferase family.</text>
</comment>
<keyword evidence="6" id="KW-0472">Membrane</keyword>
<keyword evidence="4" id="KW-0808">Transferase</keyword>
<keyword evidence="8" id="KW-1185">Reference proteome</keyword>
<dbReference type="Gene3D" id="3.40.50.12580">
    <property type="match status" value="1"/>
</dbReference>
<dbReference type="PANTHER" id="PTHR37316">
    <property type="entry name" value="TEICHOIC ACID GLYCEROL-PHOSPHATE PRIMASE"/>
    <property type="match status" value="1"/>
</dbReference>
<dbReference type="InterPro" id="IPR007554">
    <property type="entry name" value="Glycerophosphate_synth"/>
</dbReference>
<dbReference type="InterPro" id="IPR043149">
    <property type="entry name" value="TagF_N"/>
</dbReference>
<protein>
    <recommendedName>
        <fullName evidence="9">CDP-glycerol:poly(Glycerophosphate) glycerophosphotransferase</fullName>
    </recommendedName>
</protein>
<keyword evidence="5" id="KW-0777">Teichoic acid biosynthesis</keyword>
<sequence>MCFTFFKLLPVTRNRVLYMSHYGKEFSDSPLEIYRSLSNDNKSIEHVIVLNDAYYQSKIQDKNVQFVKFGSMKYYFYCATSKLWIFNVTTSEFMKPRRETFYLQTWHGIPLKKIGNDIIDETLKTEKRRWILSAKYWDMFLSPSKYFDRFFQSAFEIDDRVIRNQGLPREDFFLVNTDEKIKTIKKDLNLLDGKINVLYAPTFRQDGMLGFPYPIDLKKFSENLGNNYRILVKLHPNITANDSYKSDNVIYFKSNTDVNRLLLVSDVLITDYSSLFFDYSLLKNSMVFFAYDLNQYQTSERGFYFDYENFVPGPIVKTQEELESEVKKQGWNTPIYQDRYNYLKSIISSNNNSSTIDLCNFLISEVLVIE</sequence>
<dbReference type="RefSeq" id="WP_010754244.1">
    <property type="nucleotide sequence ID" value="NZ_ASVU01000001.1"/>
</dbReference>
<evidence type="ECO:0000256" key="6">
    <source>
        <dbReference type="ARBA" id="ARBA00023136"/>
    </source>
</evidence>
<proteinExistence type="inferred from homology"/>
<dbReference type="GO" id="GO:0005886">
    <property type="term" value="C:plasma membrane"/>
    <property type="evidence" value="ECO:0007669"/>
    <property type="project" value="UniProtKB-SubCell"/>
</dbReference>
<dbReference type="AlphaFoldDB" id="R2S0L1"/>
<keyword evidence="3" id="KW-1003">Cell membrane</keyword>
<dbReference type="eggNOG" id="COG1887">
    <property type="taxonomic scope" value="Bacteria"/>
</dbReference>
<name>R2S0L1_9ENTE</name>
<gene>
    <name evidence="7" type="ORF">UAS_01608</name>
</gene>
<evidence type="ECO:0000256" key="2">
    <source>
        <dbReference type="ARBA" id="ARBA00010488"/>
    </source>
</evidence>
<dbReference type="InterPro" id="IPR051612">
    <property type="entry name" value="Teichoic_Acid_Biosynth"/>
</dbReference>
<dbReference type="Proteomes" id="UP000013777">
    <property type="component" value="Unassembled WGS sequence"/>
</dbReference>
<dbReference type="InterPro" id="IPR043148">
    <property type="entry name" value="TagF_C"/>
</dbReference>
<dbReference type="PATRIC" id="fig|1158606.3.peg.1564"/>
<comment type="caution">
    <text evidence="7">The sequence shown here is derived from an EMBL/GenBank/DDBJ whole genome shotgun (WGS) entry which is preliminary data.</text>
</comment>
<dbReference type="HOGENOM" id="CLU_029598_1_1_9"/>
<dbReference type="Gene3D" id="3.40.50.11820">
    <property type="match status" value="1"/>
</dbReference>
<evidence type="ECO:0000313" key="8">
    <source>
        <dbReference type="Proteomes" id="UP000013777"/>
    </source>
</evidence>
<comment type="subcellular location">
    <subcellularLocation>
        <location evidence="1">Cell membrane</location>
        <topology evidence="1">Peripheral membrane protein</topology>
    </subcellularLocation>
</comment>
<evidence type="ECO:0008006" key="9">
    <source>
        <dbReference type="Google" id="ProtNLM"/>
    </source>
</evidence>
<dbReference type="EMBL" id="AJAP01000013">
    <property type="protein sequence ID" value="EOH86356.1"/>
    <property type="molecule type" value="Genomic_DNA"/>
</dbReference>
<evidence type="ECO:0000256" key="5">
    <source>
        <dbReference type="ARBA" id="ARBA00022944"/>
    </source>
</evidence>
<organism evidence="7 8">
    <name type="scientific">Enterococcus asini ATCC 700915</name>
    <dbReference type="NCBI Taxonomy" id="1158606"/>
    <lineage>
        <taxon>Bacteria</taxon>
        <taxon>Bacillati</taxon>
        <taxon>Bacillota</taxon>
        <taxon>Bacilli</taxon>
        <taxon>Lactobacillales</taxon>
        <taxon>Enterococcaceae</taxon>
        <taxon>Enterococcus</taxon>
    </lineage>
</organism>
<dbReference type="STRING" id="57732.RU94_GL001565"/>
<dbReference type="GO" id="GO:0019350">
    <property type="term" value="P:teichoic acid biosynthetic process"/>
    <property type="evidence" value="ECO:0007669"/>
    <property type="project" value="UniProtKB-KW"/>
</dbReference>
<dbReference type="SUPFAM" id="SSF53756">
    <property type="entry name" value="UDP-Glycosyltransferase/glycogen phosphorylase"/>
    <property type="match status" value="1"/>
</dbReference>
<evidence type="ECO:0000313" key="7">
    <source>
        <dbReference type="EMBL" id="EOH86356.1"/>
    </source>
</evidence>
<dbReference type="Pfam" id="PF04464">
    <property type="entry name" value="Glyphos_transf"/>
    <property type="match status" value="1"/>
</dbReference>
<dbReference type="GO" id="GO:0047355">
    <property type="term" value="F:CDP-glycerol glycerophosphotransferase activity"/>
    <property type="evidence" value="ECO:0007669"/>
    <property type="project" value="InterPro"/>
</dbReference>
<dbReference type="GeneID" id="78365156"/>
<reference evidence="7 8" key="1">
    <citation type="submission" date="2013-02" db="EMBL/GenBank/DDBJ databases">
        <title>The Genome Sequence of Enterococcus asini ATCC_700915.</title>
        <authorList>
            <consortium name="The Broad Institute Genome Sequencing Platform"/>
            <consortium name="The Broad Institute Genome Sequencing Center for Infectious Disease"/>
            <person name="Earl A.M."/>
            <person name="Gilmore M.S."/>
            <person name="Lebreton F."/>
            <person name="Walker B."/>
            <person name="Young S.K."/>
            <person name="Zeng Q."/>
            <person name="Gargeya S."/>
            <person name="Fitzgerald M."/>
            <person name="Haas B."/>
            <person name="Abouelleil A."/>
            <person name="Alvarado L."/>
            <person name="Arachchi H.M."/>
            <person name="Berlin A.M."/>
            <person name="Chapman S.B."/>
            <person name="Dewar J."/>
            <person name="Goldberg J."/>
            <person name="Griggs A."/>
            <person name="Gujja S."/>
            <person name="Hansen M."/>
            <person name="Howarth C."/>
            <person name="Imamovic A."/>
            <person name="Larimer J."/>
            <person name="McCowan C."/>
            <person name="Murphy C."/>
            <person name="Neiman D."/>
            <person name="Pearson M."/>
            <person name="Priest M."/>
            <person name="Roberts A."/>
            <person name="Saif S."/>
            <person name="Shea T."/>
            <person name="Sisk P."/>
            <person name="Sykes S."/>
            <person name="Wortman J."/>
            <person name="Nusbaum C."/>
            <person name="Birren B."/>
        </authorList>
    </citation>
    <scope>NUCLEOTIDE SEQUENCE [LARGE SCALE GENOMIC DNA]</scope>
    <source>
        <strain evidence="7 8">ATCC 700915</strain>
    </source>
</reference>
<dbReference type="PANTHER" id="PTHR37316:SF3">
    <property type="entry name" value="TEICHOIC ACID GLYCEROL-PHOSPHATE TRANSFERASE"/>
    <property type="match status" value="1"/>
</dbReference>
<evidence type="ECO:0000256" key="1">
    <source>
        <dbReference type="ARBA" id="ARBA00004202"/>
    </source>
</evidence>
<evidence type="ECO:0000256" key="3">
    <source>
        <dbReference type="ARBA" id="ARBA00022475"/>
    </source>
</evidence>
<evidence type="ECO:0000256" key="4">
    <source>
        <dbReference type="ARBA" id="ARBA00022679"/>
    </source>
</evidence>